<feature type="repeat" description="ANK" evidence="3">
    <location>
        <begin position="74"/>
        <end position="106"/>
    </location>
</feature>
<keyword evidence="1" id="KW-0677">Repeat</keyword>
<sequence length="465" mass="48577">MSLGLHRAASTGNLPLVLYALENGQSPNLALHGITPLHVAACMGNVATANLLMSFGADVNQPKGRSKVAGPGVEGSTPLHFAAANGHGELVRTLLVHGARPQPVDRSGHTPEMLAAASHSGSCVALLRHWLDTYGPEGHVDPAALQDTYAWGDKVMLVPSRESTPVTGALSPVLPPQGLREADTPPHPPGTTETRPRSAIPALLERASHPASSLRAALFSAGTAGRSDEVAPRSSRLPTRASITGLFRRGWQLVDPEEEARSGRSSRPESVLSTRPRSSSKSSMSTATTSTPPPSTPGQAAPLPPPPPVSAASPMRPLLSSPSARLWSPSHTGISPDTAHVVPVPLGVRRLRSHSATQYPSGAEFEGMTRARAHSEMTTMPSLDDLVSSAWSLPPTPTHRSTSLSPPPDSCPPDTSANSPQDLLQTLQPVAQLSEDDTPEANHSQLALYLAQVGSLPPTTPSPTS</sequence>
<dbReference type="Gene3D" id="1.25.40.20">
    <property type="entry name" value="Ankyrin repeat-containing domain"/>
    <property type="match status" value="1"/>
</dbReference>
<dbReference type="SMART" id="SM00248">
    <property type="entry name" value="ANK"/>
    <property type="match status" value="3"/>
</dbReference>
<dbReference type="PROSITE" id="PS50088">
    <property type="entry name" value="ANK_REPEAT"/>
    <property type="match status" value="2"/>
</dbReference>
<evidence type="ECO:0000313" key="5">
    <source>
        <dbReference type="EMBL" id="WFD25632.1"/>
    </source>
</evidence>
<evidence type="ECO:0000256" key="3">
    <source>
        <dbReference type="PROSITE-ProRule" id="PRU00023"/>
    </source>
</evidence>
<keyword evidence="2 3" id="KW-0040">ANK repeat</keyword>
<dbReference type="InterPro" id="IPR036770">
    <property type="entry name" value="Ankyrin_rpt-contain_sf"/>
</dbReference>
<feature type="region of interest" description="Disordered" evidence="4">
    <location>
        <begin position="387"/>
        <end position="443"/>
    </location>
</feature>
<feature type="repeat" description="ANK" evidence="3">
    <location>
        <begin position="32"/>
        <end position="64"/>
    </location>
</feature>
<name>A0AAF0EFT4_9BASI</name>
<gene>
    <name evidence="5" type="ORF">MNAN1_000595</name>
</gene>
<feature type="compositionally biased region" description="Pro residues" evidence="4">
    <location>
        <begin position="291"/>
        <end position="309"/>
    </location>
</feature>
<dbReference type="PANTHER" id="PTHR24173">
    <property type="entry name" value="ANKYRIN REPEAT CONTAINING"/>
    <property type="match status" value="1"/>
</dbReference>
<feature type="compositionally biased region" description="Low complexity" evidence="4">
    <location>
        <begin position="270"/>
        <end position="290"/>
    </location>
</feature>
<organism evidence="5 6">
    <name type="scientific">Malassezia nana</name>
    <dbReference type="NCBI Taxonomy" id="180528"/>
    <lineage>
        <taxon>Eukaryota</taxon>
        <taxon>Fungi</taxon>
        <taxon>Dikarya</taxon>
        <taxon>Basidiomycota</taxon>
        <taxon>Ustilaginomycotina</taxon>
        <taxon>Malasseziomycetes</taxon>
        <taxon>Malasseziales</taxon>
        <taxon>Malasseziaceae</taxon>
        <taxon>Malassezia</taxon>
    </lineage>
</organism>
<dbReference type="Pfam" id="PF12796">
    <property type="entry name" value="Ank_2"/>
    <property type="match status" value="2"/>
</dbReference>
<protein>
    <submittedName>
        <fullName evidence="5">Uncharacterized protein</fullName>
    </submittedName>
</protein>
<dbReference type="Proteomes" id="UP001213623">
    <property type="component" value="Chromosome 1"/>
</dbReference>
<dbReference type="AlphaFoldDB" id="A0AAF0EFT4"/>
<keyword evidence="6" id="KW-1185">Reference proteome</keyword>
<dbReference type="PANTHER" id="PTHR24173:SF74">
    <property type="entry name" value="ANKYRIN REPEAT DOMAIN-CONTAINING PROTEIN 16"/>
    <property type="match status" value="1"/>
</dbReference>
<feature type="region of interest" description="Disordered" evidence="4">
    <location>
        <begin position="255"/>
        <end position="324"/>
    </location>
</feature>
<reference evidence="5" key="1">
    <citation type="submission" date="2023-03" db="EMBL/GenBank/DDBJ databases">
        <title>Mating type loci evolution in Malassezia.</title>
        <authorList>
            <person name="Coelho M.A."/>
        </authorList>
    </citation>
    <scope>NUCLEOTIDE SEQUENCE</scope>
    <source>
        <strain evidence="5">CBS 9557</strain>
    </source>
</reference>
<accession>A0AAF0EFT4</accession>
<dbReference type="EMBL" id="CP119892">
    <property type="protein sequence ID" value="WFD25632.1"/>
    <property type="molecule type" value="Genomic_DNA"/>
</dbReference>
<feature type="region of interest" description="Disordered" evidence="4">
    <location>
        <begin position="162"/>
        <end position="197"/>
    </location>
</feature>
<feature type="compositionally biased region" description="Polar residues" evidence="4">
    <location>
        <begin position="417"/>
        <end position="431"/>
    </location>
</feature>
<dbReference type="InterPro" id="IPR002110">
    <property type="entry name" value="Ankyrin_rpt"/>
</dbReference>
<evidence type="ECO:0000313" key="6">
    <source>
        <dbReference type="Proteomes" id="UP001213623"/>
    </source>
</evidence>
<dbReference type="SUPFAM" id="SSF48403">
    <property type="entry name" value="Ankyrin repeat"/>
    <property type="match status" value="1"/>
</dbReference>
<evidence type="ECO:0000256" key="2">
    <source>
        <dbReference type="ARBA" id="ARBA00023043"/>
    </source>
</evidence>
<dbReference type="PROSITE" id="PS50297">
    <property type="entry name" value="ANK_REP_REGION"/>
    <property type="match status" value="2"/>
</dbReference>
<proteinExistence type="predicted"/>
<evidence type="ECO:0000256" key="4">
    <source>
        <dbReference type="SAM" id="MobiDB-lite"/>
    </source>
</evidence>
<evidence type="ECO:0000256" key="1">
    <source>
        <dbReference type="ARBA" id="ARBA00022737"/>
    </source>
</evidence>